<evidence type="ECO:0008006" key="4">
    <source>
        <dbReference type="Google" id="ProtNLM"/>
    </source>
</evidence>
<reference evidence="2 3" key="1">
    <citation type="submission" date="2019-11" db="EMBL/GenBank/DDBJ databases">
        <title>Novel species isolated from a subtropical stream in China.</title>
        <authorList>
            <person name="Lu H."/>
        </authorList>
    </citation>
    <scope>NUCLEOTIDE SEQUENCE [LARGE SCALE GENOMIC DNA]</scope>
    <source>
        <strain evidence="2 3">FT80W</strain>
    </source>
</reference>
<organism evidence="2 3">
    <name type="scientific">Duganella guangzhouensis</name>
    <dbReference type="NCBI Taxonomy" id="2666084"/>
    <lineage>
        <taxon>Bacteria</taxon>
        <taxon>Pseudomonadati</taxon>
        <taxon>Pseudomonadota</taxon>
        <taxon>Betaproteobacteria</taxon>
        <taxon>Burkholderiales</taxon>
        <taxon>Oxalobacteraceae</taxon>
        <taxon>Telluria group</taxon>
        <taxon>Duganella</taxon>
    </lineage>
</organism>
<evidence type="ECO:0000313" key="2">
    <source>
        <dbReference type="EMBL" id="MRW94674.1"/>
    </source>
</evidence>
<dbReference type="Proteomes" id="UP000433309">
    <property type="component" value="Unassembled WGS sequence"/>
</dbReference>
<proteinExistence type="predicted"/>
<accession>A0A6I2LCX5</accession>
<gene>
    <name evidence="2" type="ORF">GJ699_32380</name>
</gene>
<evidence type="ECO:0000256" key="1">
    <source>
        <dbReference type="SAM" id="MobiDB-lite"/>
    </source>
</evidence>
<protein>
    <recommendedName>
        <fullName evidence="4">Discoidin domain-containing protein</fullName>
    </recommendedName>
</protein>
<feature type="region of interest" description="Disordered" evidence="1">
    <location>
        <begin position="28"/>
        <end position="56"/>
    </location>
</feature>
<feature type="region of interest" description="Disordered" evidence="1">
    <location>
        <begin position="98"/>
        <end position="122"/>
    </location>
</feature>
<dbReference type="EMBL" id="WKJK01000033">
    <property type="protein sequence ID" value="MRW94674.1"/>
    <property type="molecule type" value="Genomic_DNA"/>
</dbReference>
<comment type="caution">
    <text evidence="2">The sequence shown here is derived from an EMBL/GenBank/DDBJ whole genome shotgun (WGS) entry which is preliminary data.</text>
</comment>
<feature type="compositionally biased region" description="Low complexity" evidence="1">
    <location>
        <begin position="42"/>
        <end position="56"/>
    </location>
</feature>
<name>A0A6I2LCX5_9BURK</name>
<dbReference type="AlphaFoldDB" id="A0A6I2LCX5"/>
<keyword evidence="3" id="KW-1185">Reference proteome</keyword>
<evidence type="ECO:0000313" key="3">
    <source>
        <dbReference type="Proteomes" id="UP000433309"/>
    </source>
</evidence>
<dbReference type="RefSeq" id="WP_154383549.1">
    <property type="nucleotide sequence ID" value="NZ_WKJK01000033.1"/>
</dbReference>
<dbReference type="PROSITE" id="PS51257">
    <property type="entry name" value="PROKAR_LIPOPROTEIN"/>
    <property type="match status" value="1"/>
</dbReference>
<sequence length="231" mass="24946">MNRHATAAAMLLAALLVACHKKEKTEDVAGAAATTPPPATVPAPASAPAATPVEPTPEQAELAKKKALLDYATMEDKYINDTRAQWATEAKASSVFGGDFSNKKPSSPNMPDLATGPADGREWTNNETDKGFDWLELGFAKPVNATEVRVVIPSGQGLEAVTKVELQDTDGKWNTVWDGINADKRDARGNRTWLVRTFDKTAYKAKGVKLTWANNLKHDYKVVDAVQLIGD</sequence>